<name>A0AAV1QSX7_9ROSI</name>
<keyword evidence="3" id="KW-1185">Reference proteome</keyword>
<dbReference type="Proteomes" id="UP001314170">
    <property type="component" value="Unassembled WGS sequence"/>
</dbReference>
<organism evidence="2 3">
    <name type="scientific">Dovyalis caffra</name>
    <dbReference type="NCBI Taxonomy" id="77055"/>
    <lineage>
        <taxon>Eukaryota</taxon>
        <taxon>Viridiplantae</taxon>
        <taxon>Streptophyta</taxon>
        <taxon>Embryophyta</taxon>
        <taxon>Tracheophyta</taxon>
        <taxon>Spermatophyta</taxon>
        <taxon>Magnoliopsida</taxon>
        <taxon>eudicotyledons</taxon>
        <taxon>Gunneridae</taxon>
        <taxon>Pentapetalae</taxon>
        <taxon>rosids</taxon>
        <taxon>fabids</taxon>
        <taxon>Malpighiales</taxon>
        <taxon>Salicaceae</taxon>
        <taxon>Flacourtieae</taxon>
        <taxon>Dovyalis</taxon>
    </lineage>
</organism>
<evidence type="ECO:0000313" key="2">
    <source>
        <dbReference type="EMBL" id="CAK7324842.1"/>
    </source>
</evidence>
<gene>
    <name evidence="2" type="ORF">DCAF_LOCUS2508</name>
</gene>
<protein>
    <submittedName>
        <fullName evidence="2">Uncharacterized protein</fullName>
    </submittedName>
</protein>
<dbReference type="AlphaFoldDB" id="A0AAV1QSX7"/>
<evidence type="ECO:0000313" key="3">
    <source>
        <dbReference type="Proteomes" id="UP001314170"/>
    </source>
</evidence>
<accession>A0AAV1QSX7</accession>
<sequence length="73" mass="8409">MKQKPLKKTAFSTSSLESRRGEFSAKSIDSYITNYTPKLEVSAELQIERNLQLMQDLVHKVEDIYKSNNENVS</sequence>
<proteinExistence type="predicted"/>
<comment type="caution">
    <text evidence="2">The sequence shown here is derived from an EMBL/GenBank/DDBJ whole genome shotgun (WGS) entry which is preliminary data.</text>
</comment>
<evidence type="ECO:0000256" key="1">
    <source>
        <dbReference type="SAM" id="MobiDB-lite"/>
    </source>
</evidence>
<dbReference type="EMBL" id="CAWUPB010000789">
    <property type="protein sequence ID" value="CAK7324842.1"/>
    <property type="molecule type" value="Genomic_DNA"/>
</dbReference>
<reference evidence="2 3" key="1">
    <citation type="submission" date="2024-01" db="EMBL/GenBank/DDBJ databases">
        <authorList>
            <person name="Waweru B."/>
        </authorList>
    </citation>
    <scope>NUCLEOTIDE SEQUENCE [LARGE SCALE GENOMIC DNA]</scope>
</reference>
<feature type="region of interest" description="Disordered" evidence="1">
    <location>
        <begin position="1"/>
        <end position="22"/>
    </location>
</feature>